<feature type="chain" id="PRO_5021992437" evidence="8">
    <location>
        <begin position="25"/>
        <end position="681"/>
    </location>
</feature>
<dbReference type="SUPFAM" id="SSF55486">
    <property type="entry name" value="Metalloproteases ('zincins'), catalytic domain"/>
    <property type="match status" value="1"/>
</dbReference>
<evidence type="ECO:0000256" key="1">
    <source>
        <dbReference type="ARBA" id="ARBA00001947"/>
    </source>
</evidence>
<dbReference type="CDD" id="cd08662">
    <property type="entry name" value="M13"/>
    <property type="match status" value="1"/>
</dbReference>
<dbReference type="Proteomes" id="UP000317365">
    <property type="component" value="Chromosome"/>
</dbReference>
<sequence>MGRRLRCVGVALAAAMGLQSLGFAKDAGPALGYSPANMDKRVSPREDFYRYANGHWLKRTDIPSADADVGGFTLLANNLNDKLLALIQEAANTPANKQSVSRQQIGDFYRAAMDLPRLDALGLQPIARDLQAIESAQSPATLAALLARLQLGFGVSPLLNGFTGADPKQSNMTVLTLYPGLQTLGQDEYASSFAQPVRALYRDYMVQMFQTLGDTEISANTNARTVMSIEGEIAAARLTPLQQRDPQLTYNKLSLDEAQALIPAVDLRAFITALGMTPPATVMVPDMNGLRTGQKVVAERSVEDIRTLLRWHVLSASASALGQPWRGLNQEFSRARSGAESQESREREVTKAIASTLFHPLSRVYVETYFPESTRRDITTMVNLMREEFAKRLQTNPWLDEPTRAAALDKLSKVDIAVGYPDQWIDFGGVRIVSNDYLGNIQRVTEFLMRRDFARLGQPVVNDRFAAPNMTTPIAVNAAYSPRTNSIDITAAIAQPPFYKQGADPAVNYCTMGAVIGHELTHGFDSFGRQFGPAGNLRDWWTPQATAEFTKRTDMLVQQYSEFTVLPGLMHNGAQTLTENTADLGGITLAHAALKRYLATHPQNKIDGLTSDQRCFVAWAQMWAYKARPERLRTLVATDYHAIGSVRGVAPLLHLDVFHKVFKTRKGDPMWRAPEQRVRIW</sequence>
<evidence type="ECO:0000256" key="4">
    <source>
        <dbReference type="ARBA" id="ARBA00022723"/>
    </source>
</evidence>
<reference evidence="12" key="2">
    <citation type="journal article" date="2020" name="Int. J. Syst. Evol. Microbiol.">
        <title>Genomic insights into a novel species Rhodoferax aquaticus sp. nov., isolated from freshwater.</title>
        <authorList>
            <person name="Li T."/>
            <person name="Zhuo Y."/>
            <person name="Jin C.Z."/>
            <person name="Wu X."/>
            <person name="Ko S.R."/>
            <person name="Jin F.J."/>
            <person name="Ahn C.Y."/>
            <person name="Oh H.M."/>
            <person name="Lee H.G."/>
            <person name="Jin L."/>
        </authorList>
    </citation>
    <scope>NUCLEOTIDE SEQUENCE [LARGE SCALE GENOMIC DNA]</scope>
    <source>
        <strain evidence="12">Gr-4</strain>
    </source>
</reference>
<gene>
    <name evidence="11" type="ORF">EXZ61_00485</name>
</gene>
<dbReference type="Gene3D" id="3.40.390.10">
    <property type="entry name" value="Collagenase (Catalytic Domain)"/>
    <property type="match status" value="1"/>
</dbReference>
<keyword evidence="5" id="KW-0378">Hydrolase</keyword>
<feature type="domain" description="Peptidase M13 C-terminal" evidence="9">
    <location>
        <begin position="477"/>
        <end position="678"/>
    </location>
</feature>
<accession>A0A515EJF4</accession>
<keyword evidence="12" id="KW-1185">Reference proteome</keyword>
<dbReference type="Gene3D" id="1.10.1380.10">
    <property type="entry name" value="Neutral endopeptidase , domain2"/>
    <property type="match status" value="1"/>
</dbReference>
<dbReference type="InterPro" id="IPR008753">
    <property type="entry name" value="Peptidase_M13_N"/>
</dbReference>
<dbReference type="PANTHER" id="PTHR11733:SF167">
    <property type="entry name" value="FI17812P1-RELATED"/>
    <property type="match status" value="1"/>
</dbReference>
<evidence type="ECO:0000256" key="2">
    <source>
        <dbReference type="ARBA" id="ARBA00007357"/>
    </source>
</evidence>
<feature type="signal peptide" evidence="8">
    <location>
        <begin position="1"/>
        <end position="24"/>
    </location>
</feature>
<dbReference type="GO" id="GO:0005886">
    <property type="term" value="C:plasma membrane"/>
    <property type="evidence" value="ECO:0007669"/>
    <property type="project" value="TreeGrafter"/>
</dbReference>
<dbReference type="GO" id="GO:0004222">
    <property type="term" value="F:metalloendopeptidase activity"/>
    <property type="evidence" value="ECO:0007669"/>
    <property type="project" value="InterPro"/>
</dbReference>
<keyword evidence="6" id="KW-0862">Zinc</keyword>
<keyword evidence="3" id="KW-0645">Protease</keyword>
<evidence type="ECO:0000256" key="7">
    <source>
        <dbReference type="ARBA" id="ARBA00023049"/>
    </source>
</evidence>
<dbReference type="EMBL" id="CP036282">
    <property type="protein sequence ID" value="QDL52772.1"/>
    <property type="molecule type" value="Genomic_DNA"/>
</dbReference>
<dbReference type="GO" id="GO:0046872">
    <property type="term" value="F:metal ion binding"/>
    <property type="evidence" value="ECO:0007669"/>
    <property type="project" value="UniProtKB-KW"/>
</dbReference>
<dbReference type="InterPro" id="IPR018497">
    <property type="entry name" value="Peptidase_M13_C"/>
</dbReference>
<dbReference type="InterPro" id="IPR024079">
    <property type="entry name" value="MetalloPept_cat_dom_sf"/>
</dbReference>
<proteinExistence type="inferred from homology"/>
<reference evidence="12" key="1">
    <citation type="submission" date="2019-02" db="EMBL/GenBank/DDBJ databases">
        <title>Complete genome sequence of Rhodoferax sp. Gr-4.</title>
        <authorList>
            <person name="Jin L."/>
        </authorList>
    </citation>
    <scope>NUCLEOTIDE SEQUENCE [LARGE SCALE GENOMIC DNA]</scope>
    <source>
        <strain evidence="12">Gr-4</strain>
    </source>
</reference>
<dbReference type="PANTHER" id="PTHR11733">
    <property type="entry name" value="ZINC METALLOPROTEASE FAMILY M13 NEPRILYSIN-RELATED"/>
    <property type="match status" value="1"/>
</dbReference>
<keyword evidence="8" id="KW-0732">Signal</keyword>
<comment type="similarity">
    <text evidence="2">Belongs to the peptidase M13 family.</text>
</comment>
<dbReference type="PRINTS" id="PR00786">
    <property type="entry name" value="NEPRILYSIN"/>
</dbReference>
<dbReference type="AlphaFoldDB" id="A0A515EJF4"/>
<evidence type="ECO:0000259" key="10">
    <source>
        <dbReference type="Pfam" id="PF05649"/>
    </source>
</evidence>
<evidence type="ECO:0000256" key="5">
    <source>
        <dbReference type="ARBA" id="ARBA00022801"/>
    </source>
</evidence>
<dbReference type="PROSITE" id="PS51885">
    <property type="entry name" value="NEPRILYSIN"/>
    <property type="match status" value="1"/>
</dbReference>
<evidence type="ECO:0000256" key="6">
    <source>
        <dbReference type="ARBA" id="ARBA00022833"/>
    </source>
</evidence>
<dbReference type="InterPro" id="IPR042089">
    <property type="entry name" value="Peptidase_M13_dom_2"/>
</dbReference>
<dbReference type="GO" id="GO:0016485">
    <property type="term" value="P:protein processing"/>
    <property type="evidence" value="ECO:0007669"/>
    <property type="project" value="TreeGrafter"/>
</dbReference>
<name>A0A515EJF4_9BURK</name>
<evidence type="ECO:0000313" key="12">
    <source>
        <dbReference type="Proteomes" id="UP000317365"/>
    </source>
</evidence>
<evidence type="ECO:0000256" key="3">
    <source>
        <dbReference type="ARBA" id="ARBA00022670"/>
    </source>
</evidence>
<keyword evidence="7" id="KW-0482">Metalloprotease</keyword>
<organism evidence="11 12">
    <name type="scientific">Rhodoferax aquaticus</name>
    <dbReference type="NCBI Taxonomy" id="2527691"/>
    <lineage>
        <taxon>Bacteria</taxon>
        <taxon>Pseudomonadati</taxon>
        <taxon>Pseudomonadota</taxon>
        <taxon>Betaproteobacteria</taxon>
        <taxon>Burkholderiales</taxon>
        <taxon>Comamonadaceae</taxon>
        <taxon>Rhodoferax</taxon>
    </lineage>
</organism>
<evidence type="ECO:0000256" key="8">
    <source>
        <dbReference type="SAM" id="SignalP"/>
    </source>
</evidence>
<keyword evidence="4" id="KW-0479">Metal-binding</keyword>
<dbReference type="KEGG" id="rhg:EXZ61_00485"/>
<dbReference type="Pfam" id="PF05649">
    <property type="entry name" value="Peptidase_M13_N"/>
    <property type="match status" value="1"/>
</dbReference>
<dbReference type="InterPro" id="IPR000718">
    <property type="entry name" value="Peptidase_M13"/>
</dbReference>
<comment type="cofactor">
    <cofactor evidence="1">
        <name>Zn(2+)</name>
        <dbReference type="ChEBI" id="CHEBI:29105"/>
    </cofactor>
</comment>
<evidence type="ECO:0000259" key="9">
    <source>
        <dbReference type="Pfam" id="PF01431"/>
    </source>
</evidence>
<protein>
    <submittedName>
        <fullName evidence="11">M13 family peptidase</fullName>
    </submittedName>
</protein>
<feature type="domain" description="Peptidase M13 N-terminal" evidence="10">
    <location>
        <begin position="44"/>
        <end position="421"/>
    </location>
</feature>
<evidence type="ECO:0000313" key="11">
    <source>
        <dbReference type="EMBL" id="QDL52772.1"/>
    </source>
</evidence>
<dbReference type="Pfam" id="PF01431">
    <property type="entry name" value="Peptidase_M13"/>
    <property type="match status" value="1"/>
</dbReference>